<evidence type="ECO:0000256" key="2">
    <source>
        <dbReference type="ARBA" id="ARBA00022448"/>
    </source>
</evidence>
<feature type="transmembrane region" description="Helical" evidence="6">
    <location>
        <begin position="206"/>
        <end position="225"/>
    </location>
</feature>
<feature type="transmembrane region" description="Helical" evidence="6">
    <location>
        <begin position="272"/>
        <end position="291"/>
    </location>
</feature>
<reference evidence="9" key="1">
    <citation type="journal article" date="2019" name="Int. J. Syst. Evol. Microbiol.">
        <title>The Global Catalogue of Microorganisms (GCM) 10K type strain sequencing project: providing services to taxonomists for standard genome sequencing and annotation.</title>
        <authorList>
            <consortium name="The Broad Institute Genomics Platform"/>
            <consortium name="The Broad Institute Genome Sequencing Center for Infectious Disease"/>
            <person name="Wu L."/>
            <person name="Ma J."/>
        </authorList>
    </citation>
    <scope>NUCLEOTIDE SEQUENCE [LARGE SCALE GENOMIC DNA]</scope>
    <source>
        <strain evidence="9">CCUG 56754</strain>
    </source>
</reference>
<evidence type="ECO:0000313" key="9">
    <source>
        <dbReference type="Proteomes" id="UP001597040"/>
    </source>
</evidence>
<keyword evidence="4 6" id="KW-1133">Transmembrane helix</keyword>
<evidence type="ECO:0000256" key="6">
    <source>
        <dbReference type="SAM" id="Phobius"/>
    </source>
</evidence>
<feature type="domain" description="Major facilitator superfamily (MFS) profile" evidence="7">
    <location>
        <begin position="2"/>
        <end position="383"/>
    </location>
</feature>
<evidence type="ECO:0000313" key="8">
    <source>
        <dbReference type="EMBL" id="MFD1039963.1"/>
    </source>
</evidence>
<dbReference type="InterPro" id="IPR036259">
    <property type="entry name" value="MFS_trans_sf"/>
</dbReference>
<dbReference type="EMBL" id="JBHTKJ010000053">
    <property type="protein sequence ID" value="MFD1039963.1"/>
    <property type="molecule type" value="Genomic_DNA"/>
</dbReference>
<evidence type="ECO:0000259" key="7">
    <source>
        <dbReference type="PROSITE" id="PS50850"/>
    </source>
</evidence>
<feature type="transmembrane region" description="Helical" evidence="6">
    <location>
        <begin position="95"/>
        <end position="117"/>
    </location>
</feature>
<keyword evidence="9" id="KW-1185">Reference proteome</keyword>
<feature type="transmembrane region" description="Helical" evidence="6">
    <location>
        <begin position="356"/>
        <end position="376"/>
    </location>
</feature>
<dbReference type="SUPFAM" id="SSF103473">
    <property type="entry name" value="MFS general substrate transporter"/>
    <property type="match status" value="1"/>
</dbReference>
<sequence>MNRWMHLAGYALLIFSSQILWVTFSPITTDVAKDMNSSVGGIGTLTALFPIVYIVIALPAGRWLDSHFRMALTFGALTVGLGAAARLIFPFDYTWQLVIQIILAVGQPFVINSISVYASRYFPEKNRSLAISISSVSIFLGVIFAMVLSPLLYANGGLMNVLIVFTIPSVIGMLWVTYTLVSVPFSSKVIIGNVSTSLSLLIRDKFLWVLSGLLAIGLGVFNTLSTWLEPIFLQYGITGTLSGPLLALMLVSGIIGSMILPTWAIKKDLRRFVGIITFTIAATAFFAIAMWQSILWIAFWFVFVGFFLLPGFPIIVDWTEKHFPKSQQGTAVGFVMLASHAGGIILIYLVKAFLTPPYLALGIFAFVNILGILLAFQLPKPNKQTSLSMGVPNHKKM</sequence>
<feature type="transmembrane region" description="Helical" evidence="6">
    <location>
        <begin position="331"/>
        <end position="350"/>
    </location>
</feature>
<feature type="transmembrane region" description="Helical" evidence="6">
    <location>
        <begin position="245"/>
        <end position="265"/>
    </location>
</feature>
<feature type="transmembrane region" description="Helical" evidence="6">
    <location>
        <begin position="159"/>
        <end position="185"/>
    </location>
</feature>
<evidence type="ECO:0000256" key="3">
    <source>
        <dbReference type="ARBA" id="ARBA00022692"/>
    </source>
</evidence>
<keyword evidence="2" id="KW-0813">Transport</keyword>
<feature type="transmembrane region" description="Helical" evidence="6">
    <location>
        <begin position="70"/>
        <end position="89"/>
    </location>
</feature>
<keyword evidence="3 6" id="KW-0812">Transmembrane</keyword>
<dbReference type="InterPro" id="IPR049680">
    <property type="entry name" value="FLVCR1-2_SLC49-like"/>
</dbReference>
<accession>A0ABW3LPE2</accession>
<dbReference type="RefSeq" id="WP_390363620.1">
    <property type="nucleotide sequence ID" value="NZ_JBHTKJ010000053.1"/>
</dbReference>
<keyword evidence="5 6" id="KW-0472">Membrane</keyword>
<comment type="subcellular location">
    <subcellularLocation>
        <location evidence="1">Cell membrane</location>
        <topology evidence="1">Multi-pass membrane protein</topology>
    </subcellularLocation>
</comment>
<evidence type="ECO:0000256" key="4">
    <source>
        <dbReference type="ARBA" id="ARBA00022989"/>
    </source>
</evidence>
<dbReference type="PANTHER" id="PTHR10924">
    <property type="entry name" value="MAJOR FACILITATOR SUPERFAMILY PROTEIN-RELATED"/>
    <property type="match status" value="1"/>
</dbReference>
<proteinExistence type="predicted"/>
<comment type="caution">
    <text evidence="8">The sequence shown here is derived from an EMBL/GenBank/DDBJ whole genome shotgun (WGS) entry which is preliminary data.</text>
</comment>
<dbReference type="PANTHER" id="PTHR10924:SF6">
    <property type="entry name" value="SOLUTE CARRIER FAMILY 49 MEMBER A3"/>
    <property type="match status" value="1"/>
</dbReference>
<feature type="transmembrane region" description="Helical" evidence="6">
    <location>
        <begin position="7"/>
        <end position="27"/>
    </location>
</feature>
<gene>
    <name evidence="8" type="ORF">ACFQ3N_16445</name>
</gene>
<feature type="transmembrane region" description="Helical" evidence="6">
    <location>
        <begin position="297"/>
        <end position="319"/>
    </location>
</feature>
<evidence type="ECO:0000256" key="5">
    <source>
        <dbReference type="ARBA" id="ARBA00023136"/>
    </source>
</evidence>
<dbReference type="Gene3D" id="1.20.1250.20">
    <property type="entry name" value="MFS general substrate transporter like domains"/>
    <property type="match status" value="2"/>
</dbReference>
<name>A0ABW3LPE2_9BACI</name>
<dbReference type="Pfam" id="PF07690">
    <property type="entry name" value="MFS_1"/>
    <property type="match status" value="1"/>
</dbReference>
<organism evidence="8 9">
    <name type="scientific">Virgibacillus byunsanensis</name>
    <dbReference type="NCBI Taxonomy" id="570945"/>
    <lineage>
        <taxon>Bacteria</taxon>
        <taxon>Bacillati</taxon>
        <taxon>Bacillota</taxon>
        <taxon>Bacilli</taxon>
        <taxon>Bacillales</taxon>
        <taxon>Bacillaceae</taxon>
        <taxon>Virgibacillus</taxon>
    </lineage>
</organism>
<dbReference type="InterPro" id="IPR011701">
    <property type="entry name" value="MFS"/>
</dbReference>
<dbReference type="Proteomes" id="UP001597040">
    <property type="component" value="Unassembled WGS sequence"/>
</dbReference>
<feature type="transmembrane region" description="Helical" evidence="6">
    <location>
        <begin position="129"/>
        <end position="153"/>
    </location>
</feature>
<feature type="transmembrane region" description="Helical" evidence="6">
    <location>
        <begin position="39"/>
        <end position="58"/>
    </location>
</feature>
<dbReference type="PROSITE" id="PS50850">
    <property type="entry name" value="MFS"/>
    <property type="match status" value="1"/>
</dbReference>
<dbReference type="InterPro" id="IPR020846">
    <property type="entry name" value="MFS_dom"/>
</dbReference>
<evidence type="ECO:0000256" key="1">
    <source>
        <dbReference type="ARBA" id="ARBA00004651"/>
    </source>
</evidence>
<protein>
    <submittedName>
        <fullName evidence="8">MFS transporter</fullName>
    </submittedName>
</protein>